<dbReference type="PANTHER" id="PTHR47470:SF1">
    <property type="entry name" value="FAD-DEPENDENT OXIDOREDUCTASE 2 FAD BINDING DOMAIN-CONTAINING PROTEIN"/>
    <property type="match status" value="1"/>
</dbReference>
<dbReference type="InterPro" id="IPR002641">
    <property type="entry name" value="PNPLA_dom"/>
</dbReference>
<dbReference type="OrthoDB" id="2339873at2"/>
<sequence>MNREASHQPSIAAGDPGLRRALVLAGGGMRVAYQAGAVKALFDDGLRFSHADGASGGTLNLAALLSGVSPDALCDRWRTLPLAGFAALRPAPEYLHMAHMPALGSAQGMVEKIYPGLGIDLDRIRAATGIDASFNVCRFDDKTVVPLPHGELDLPRLVAAASLPIFLPAVQAVGSTWTDAVWIKDANLLSCVERGARELWLVWCIGNTPQYRNGAFNQYVHMIEMSALGALNWELAAIADINRRIAAGEAVHGSREPIVVHVIKPEVPLPLDPDFFLGRIDAATLIDMGYRDARRTLRERRPAPLDPSATAMREPGMGVSFRETMAGPFSLGQADPQAGARGATRLAMHATIHIEDVASFVADPRHQAGLTGHIDFEPWGRAIPAQSGVFGLFSPSGDPALTYMVYELGFRHQGQDYYLAGKKHVRLGGPWRLWGETTTLHTLLHKGCDAGGEVIGAGILSLGVGDLLRLLRTVHSTNAPTARAGAGAVGRFFGFFMSELARTYLRRAPRPTP</sequence>
<comment type="cofactor">
    <cofactor evidence="1">
        <name>FAD</name>
        <dbReference type="ChEBI" id="CHEBI:57692"/>
    </cofactor>
</comment>
<dbReference type="Proteomes" id="UP000248856">
    <property type="component" value="Unassembled WGS sequence"/>
</dbReference>
<dbReference type="RefSeq" id="WP_111875674.1">
    <property type="nucleotide sequence ID" value="NZ_CBCSGC010000109.1"/>
</dbReference>
<gene>
    <name evidence="8" type="ORF">AX018_1002145</name>
</gene>
<keyword evidence="4" id="KW-0274">FAD</keyword>
<protein>
    <submittedName>
        <fullName evidence="8">Patatin-like phospholipase</fullName>
    </submittedName>
</protein>
<dbReference type="Gene3D" id="3.40.1090.10">
    <property type="entry name" value="Cytosolic phospholipase A2 catalytic domain"/>
    <property type="match status" value="1"/>
</dbReference>
<evidence type="ECO:0000313" key="8">
    <source>
        <dbReference type="EMBL" id="RAR86184.1"/>
    </source>
</evidence>
<evidence type="ECO:0000256" key="4">
    <source>
        <dbReference type="ARBA" id="ARBA00022827"/>
    </source>
</evidence>
<dbReference type="InterPro" id="IPR052542">
    <property type="entry name" value="Cholesterol_Oxidase"/>
</dbReference>
<evidence type="ECO:0000313" key="9">
    <source>
        <dbReference type="Proteomes" id="UP000248856"/>
    </source>
</evidence>
<name>A0A328ZKM1_9BURK</name>
<dbReference type="GO" id="GO:0016491">
    <property type="term" value="F:oxidoreductase activity"/>
    <property type="evidence" value="ECO:0007669"/>
    <property type="project" value="UniProtKB-KW"/>
</dbReference>
<evidence type="ECO:0000256" key="5">
    <source>
        <dbReference type="ARBA" id="ARBA00023002"/>
    </source>
</evidence>
<proteinExistence type="inferred from homology"/>
<keyword evidence="3" id="KW-0285">Flavoprotein</keyword>
<dbReference type="Pfam" id="PF01734">
    <property type="entry name" value="Patatin"/>
    <property type="match status" value="1"/>
</dbReference>
<organism evidence="8 9">
    <name type="scientific">Paracidovorax anthurii</name>
    <dbReference type="NCBI Taxonomy" id="78229"/>
    <lineage>
        <taxon>Bacteria</taxon>
        <taxon>Pseudomonadati</taxon>
        <taxon>Pseudomonadota</taxon>
        <taxon>Betaproteobacteria</taxon>
        <taxon>Burkholderiales</taxon>
        <taxon>Comamonadaceae</taxon>
        <taxon>Paracidovorax</taxon>
    </lineage>
</organism>
<dbReference type="SUPFAM" id="SSF52151">
    <property type="entry name" value="FabD/lysophospholipase-like"/>
    <property type="match status" value="1"/>
</dbReference>
<reference evidence="8 9" key="1">
    <citation type="submission" date="2018-06" db="EMBL/GenBank/DDBJ databases">
        <title>Genomic Encyclopedia of Archaeal and Bacterial Type Strains, Phase II (KMG-II): from individual species to whole genera.</title>
        <authorList>
            <person name="Goeker M."/>
        </authorList>
    </citation>
    <scope>NUCLEOTIDE SEQUENCE [LARGE SCALE GENOMIC DNA]</scope>
    <source>
        <strain evidence="8 9">CFPB 3232</strain>
    </source>
</reference>
<dbReference type="InterPro" id="IPR016035">
    <property type="entry name" value="Acyl_Trfase/lysoPLipase"/>
</dbReference>
<dbReference type="GO" id="GO:0006629">
    <property type="term" value="P:lipid metabolic process"/>
    <property type="evidence" value="ECO:0007669"/>
    <property type="project" value="UniProtKB-KW"/>
</dbReference>
<accession>A0A328ZKM1</accession>
<evidence type="ECO:0000256" key="2">
    <source>
        <dbReference type="ARBA" id="ARBA00010790"/>
    </source>
</evidence>
<feature type="domain" description="PNPLA" evidence="7">
    <location>
        <begin position="22"/>
        <end position="180"/>
    </location>
</feature>
<keyword evidence="5" id="KW-0560">Oxidoreductase</keyword>
<dbReference type="EMBL" id="QLTA01000002">
    <property type="protein sequence ID" value="RAR86184.1"/>
    <property type="molecule type" value="Genomic_DNA"/>
</dbReference>
<keyword evidence="9" id="KW-1185">Reference proteome</keyword>
<evidence type="ECO:0000256" key="3">
    <source>
        <dbReference type="ARBA" id="ARBA00022630"/>
    </source>
</evidence>
<evidence type="ECO:0000256" key="1">
    <source>
        <dbReference type="ARBA" id="ARBA00001974"/>
    </source>
</evidence>
<comment type="similarity">
    <text evidence="2">Belongs to the GMC oxidoreductase family.</text>
</comment>
<dbReference type="AlphaFoldDB" id="A0A328ZKM1"/>
<keyword evidence="6" id="KW-0443">Lipid metabolism</keyword>
<evidence type="ECO:0000256" key="6">
    <source>
        <dbReference type="ARBA" id="ARBA00023098"/>
    </source>
</evidence>
<comment type="caution">
    <text evidence="8">The sequence shown here is derived from an EMBL/GenBank/DDBJ whole genome shotgun (WGS) entry which is preliminary data.</text>
</comment>
<evidence type="ECO:0000259" key="7">
    <source>
        <dbReference type="Pfam" id="PF01734"/>
    </source>
</evidence>
<dbReference type="PANTHER" id="PTHR47470">
    <property type="entry name" value="CHOLESTEROL OXIDASE"/>
    <property type="match status" value="1"/>
</dbReference>